<dbReference type="EnsemblMetazoa" id="GAUT043333-RA">
    <property type="protein sequence ID" value="GAUT043333-PA"/>
    <property type="gene ID" value="GAUT043333"/>
</dbReference>
<evidence type="ECO:0000313" key="2">
    <source>
        <dbReference type="Proteomes" id="UP000078200"/>
    </source>
</evidence>
<dbReference type="VEuPathDB" id="VectorBase:GAUT043333"/>
<dbReference type="AlphaFoldDB" id="A0A1A9VPC8"/>
<evidence type="ECO:0000313" key="1">
    <source>
        <dbReference type="EnsemblMetazoa" id="GAUT043333-PA"/>
    </source>
</evidence>
<protein>
    <submittedName>
        <fullName evidence="1">Uncharacterized protein</fullName>
    </submittedName>
</protein>
<sequence>MRLLRVSKDGQIDAYSHKNRSNAHKVNGIFSESMFSNYPHDPLMSLDNFAISSPTETSISLCPLQKQTFAWRERKRGREKESENIDRI</sequence>
<accession>A0A1A9VPC8</accession>
<organism evidence="1 2">
    <name type="scientific">Glossina austeni</name>
    <name type="common">Savannah tsetse fly</name>
    <dbReference type="NCBI Taxonomy" id="7395"/>
    <lineage>
        <taxon>Eukaryota</taxon>
        <taxon>Metazoa</taxon>
        <taxon>Ecdysozoa</taxon>
        <taxon>Arthropoda</taxon>
        <taxon>Hexapoda</taxon>
        <taxon>Insecta</taxon>
        <taxon>Pterygota</taxon>
        <taxon>Neoptera</taxon>
        <taxon>Endopterygota</taxon>
        <taxon>Diptera</taxon>
        <taxon>Brachycera</taxon>
        <taxon>Muscomorpha</taxon>
        <taxon>Hippoboscoidea</taxon>
        <taxon>Glossinidae</taxon>
        <taxon>Glossina</taxon>
    </lineage>
</organism>
<dbReference type="Proteomes" id="UP000078200">
    <property type="component" value="Unassembled WGS sequence"/>
</dbReference>
<reference evidence="1" key="1">
    <citation type="submission" date="2020-05" db="UniProtKB">
        <authorList>
            <consortium name="EnsemblMetazoa"/>
        </authorList>
    </citation>
    <scope>IDENTIFICATION</scope>
    <source>
        <strain evidence="1">TTRI</strain>
    </source>
</reference>
<proteinExistence type="predicted"/>
<keyword evidence="2" id="KW-1185">Reference proteome</keyword>
<name>A0A1A9VPC8_GLOAU</name>